<dbReference type="Gene3D" id="3.40.50.1820">
    <property type="entry name" value="alpha/beta hydrolase"/>
    <property type="match status" value="1"/>
</dbReference>
<dbReference type="InterPro" id="IPR050266">
    <property type="entry name" value="AB_hydrolase_sf"/>
</dbReference>
<dbReference type="Pfam" id="PF00561">
    <property type="entry name" value="Abhydrolase_1"/>
    <property type="match status" value="1"/>
</dbReference>
<evidence type="ECO:0000259" key="2">
    <source>
        <dbReference type="Pfam" id="PF00561"/>
    </source>
</evidence>
<dbReference type="PANTHER" id="PTHR43798:SF31">
    <property type="entry name" value="AB HYDROLASE SUPERFAMILY PROTEIN YCLE"/>
    <property type="match status" value="1"/>
</dbReference>
<evidence type="ECO:0000313" key="3">
    <source>
        <dbReference type="EMBL" id="RLP78415.1"/>
    </source>
</evidence>
<organism evidence="3 4">
    <name type="scientific">Xanthobacter tagetidis</name>
    <dbReference type="NCBI Taxonomy" id="60216"/>
    <lineage>
        <taxon>Bacteria</taxon>
        <taxon>Pseudomonadati</taxon>
        <taxon>Pseudomonadota</taxon>
        <taxon>Alphaproteobacteria</taxon>
        <taxon>Hyphomicrobiales</taxon>
        <taxon>Xanthobacteraceae</taxon>
        <taxon>Xanthobacter</taxon>
    </lineage>
</organism>
<accession>A0A3L7AEJ4</accession>
<proteinExistence type="predicted"/>
<keyword evidence="4" id="KW-1185">Reference proteome</keyword>
<evidence type="ECO:0000313" key="4">
    <source>
        <dbReference type="Proteomes" id="UP000269692"/>
    </source>
</evidence>
<dbReference type="Proteomes" id="UP000269692">
    <property type="component" value="Unassembled WGS sequence"/>
</dbReference>
<gene>
    <name evidence="3" type="ORF">D9R14_11445</name>
</gene>
<evidence type="ECO:0000256" key="1">
    <source>
        <dbReference type="ARBA" id="ARBA00022801"/>
    </source>
</evidence>
<reference evidence="3 4" key="1">
    <citation type="submission" date="2018-10" db="EMBL/GenBank/DDBJ databases">
        <title>Xanthobacter tagetidis genome sequencing and assembly.</title>
        <authorList>
            <person name="Maclea K.S."/>
            <person name="Goen A.E."/>
            <person name="Fatima S.A."/>
        </authorList>
    </citation>
    <scope>NUCLEOTIDE SEQUENCE [LARGE SCALE GENOMIC DNA]</scope>
    <source>
        <strain evidence="3 4">ATCC 700314</strain>
    </source>
</reference>
<dbReference type="InterPro" id="IPR029058">
    <property type="entry name" value="AB_hydrolase_fold"/>
</dbReference>
<dbReference type="EMBL" id="RCTF01000008">
    <property type="protein sequence ID" value="RLP78415.1"/>
    <property type="molecule type" value="Genomic_DNA"/>
</dbReference>
<dbReference type="GO" id="GO:0016787">
    <property type="term" value="F:hydrolase activity"/>
    <property type="evidence" value="ECO:0007669"/>
    <property type="project" value="UniProtKB-KW"/>
</dbReference>
<feature type="domain" description="AB hydrolase-1" evidence="2">
    <location>
        <begin position="21"/>
        <end position="130"/>
    </location>
</feature>
<dbReference type="InterPro" id="IPR000073">
    <property type="entry name" value="AB_hydrolase_1"/>
</dbReference>
<dbReference type="AlphaFoldDB" id="A0A3L7AEJ4"/>
<dbReference type="SUPFAM" id="SSF53474">
    <property type="entry name" value="alpha/beta-Hydrolases"/>
    <property type="match status" value="1"/>
</dbReference>
<name>A0A3L7AEJ4_9HYPH</name>
<sequence>MQVITDDNVRLHVEDVGSGSPVVFVHEFAGDHRSFEPQMRFFSRAHRCVTFAARGYLPSDVPEDPAAYGQDRARADVIAVMDGLGIDRAHVVGHSMGAYTALHVGLFHPERCLSVAALGCGWGSNPAERDASIIACEAIADMFRSEPIAEAAAKYARAPMRLTFEAKDPRGFAEFERMLAEHSGLGSALTMLNLQIKRPTLWELEADLKAFEPPLLVIVGDEDFPCIEGSVFLKRVVPTAGLLMLPRAGHTITSEEPAAVNAALGELFAAAEAGTWMSHRNRGGGA</sequence>
<dbReference type="PANTHER" id="PTHR43798">
    <property type="entry name" value="MONOACYLGLYCEROL LIPASE"/>
    <property type="match status" value="1"/>
</dbReference>
<keyword evidence="1 3" id="KW-0378">Hydrolase</keyword>
<comment type="caution">
    <text evidence="3">The sequence shown here is derived from an EMBL/GenBank/DDBJ whole genome shotgun (WGS) entry which is preliminary data.</text>
</comment>
<dbReference type="RefSeq" id="WP_121623468.1">
    <property type="nucleotide sequence ID" value="NZ_JACIIW010000001.1"/>
</dbReference>
<dbReference type="GO" id="GO:0016020">
    <property type="term" value="C:membrane"/>
    <property type="evidence" value="ECO:0007669"/>
    <property type="project" value="TreeGrafter"/>
</dbReference>
<dbReference type="OrthoDB" id="9804723at2"/>
<protein>
    <submittedName>
        <fullName evidence="3">Alpha/beta hydrolase</fullName>
    </submittedName>
</protein>